<dbReference type="SMART" id="SM00448">
    <property type="entry name" value="REC"/>
    <property type="match status" value="1"/>
</dbReference>
<name>A0A1F5R428_9BACT</name>
<proteinExistence type="predicted"/>
<feature type="domain" description="Response regulatory" evidence="8">
    <location>
        <begin position="7"/>
        <end position="125"/>
    </location>
</feature>
<dbReference type="GO" id="GO:0000156">
    <property type="term" value="F:phosphorelay response regulator activity"/>
    <property type="evidence" value="ECO:0007669"/>
    <property type="project" value="TreeGrafter"/>
</dbReference>
<evidence type="ECO:0000256" key="3">
    <source>
        <dbReference type="ARBA" id="ARBA00023015"/>
    </source>
</evidence>
<reference evidence="9 10" key="1">
    <citation type="journal article" date="2016" name="Nat. Commun.">
        <title>Thousands of microbial genomes shed light on interconnected biogeochemical processes in an aquifer system.</title>
        <authorList>
            <person name="Anantharaman K."/>
            <person name="Brown C.T."/>
            <person name="Hug L.A."/>
            <person name="Sharon I."/>
            <person name="Castelle C.J."/>
            <person name="Probst A.J."/>
            <person name="Thomas B.C."/>
            <person name="Singh A."/>
            <person name="Wilkins M.J."/>
            <person name="Karaoz U."/>
            <person name="Brodie E.L."/>
            <person name="Williams K.H."/>
            <person name="Hubbard S.S."/>
            <person name="Banfield J.F."/>
        </authorList>
    </citation>
    <scope>NUCLEOTIDE SEQUENCE [LARGE SCALE GENOMIC DNA]</scope>
</reference>
<keyword evidence="1 6" id="KW-0597">Phosphoprotein</keyword>
<dbReference type="InterPro" id="IPR005467">
    <property type="entry name" value="His_kinase_dom"/>
</dbReference>
<dbReference type="InterPro" id="IPR011006">
    <property type="entry name" value="CheY-like_superfamily"/>
</dbReference>
<dbReference type="AlphaFoldDB" id="A0A1F5R428"/>
<dbReference type="InterPro" id="IPR036097">
    <property type="entry name" value="HisK_dim/P_sf"/>
</dbReference>
<dbReference type="GO" id="GO:0000976">
    <property type="term" value="F:transcription cis-regulatory region binding"/>
    <property type="evidence" value="ECO:0007669"/>
    <property type="project" value="TreeGrafter"/>
</dbReference>
<evidence type="ECO:0008006" key="11">
    <source>
        <dbReference type="Google" id="ProtNLM"/>
    </source>
</evidence>
<sequence>MADDKLKILVVDDEDQLRDFLTAGLRSLGCQVKSTGGAAQGLEMIRQGLREDRWDVLVTDLNLADQDGVWLLKESKKLDPELVVLIITGYGSVESAVEALQLGAADYIQKPFKLETLKLKLDRSWQAQQLGRENRLLKRDLALYQIYDLFMGSPDREKLLNIALQSLNHITGNTAIKIKLSDGTHKSNPAWQDEFELYALQASLESKGTAYGMIYLKPLEGELGPDQRTGLALLAKNVSLVLENLDLVTNLKGKMEQLEAQRSDLLDSFKYAILGEIASSLVHEMRNPLSAITLGVEYFGMCIASDDKLQKALGSISKSVERLNMVLDNLSLYSRDSSDIKSTALLSDIVKKAAGLVNYYLAGKKVKIEVDHGEYENPVMVNQGQIQQALVGLLVFQGKKLGKGGDLKVTVKHQDDEMAVTMHSPSLVIDQAELAGMMEASLASWKPGRDLSVNLARRLLEENNCRLQIKSSPDRGTEFELNFTQRH</sequence>
<organism evidence="9 10">
    <name type="scientific">Candidatus Edwardsbacteria bacterium GWF2_54_11</name>
    <dbReference type="NCBI Taxonomy" id="1817851"/>
    <lineage>
        <taxon>Bacteria</taxon>
        <taxon>Candidatus Edwardsiibacteriota</taxon>
    </lineage>
</organism>
<comment type="caution">
    <text evidence="9">The sequence shown here is derived from an EMBL/GenBank/DDBJ whole genome shotgun (WGS) entry which is preliminary data.</text>
</comment>
<dbReference type="InterPro" id="IPR039420">
    <property type="entry name" value="WalR-like"/>
</dbReference>
<dbReference type="Gene3D" id="3.30.565.10">
    <property type="entry name" value="Histidine kinase-like ATPase, C-terminal domain"/>
    <property type="match status" value="1"/>
</dbReference>
<dbReference type="Proteomes" id="UP000177230">
    <property type="component" value="Unassembled WGS sequence"/>
</dbReference>
<dbReference type="Gene3D" id="3.40.50.2300">
    <property type="match status" value="1"/>
</dbReference>
<dbReference type="InterPro" id="IPR036890">
    <property type="entry name" value="HATPase_C_sf"/>
</dbReference>
<keyword evidence="4" id="KW-0238">DNA-binding</keyword>
<dbReference type="SUPFAM" id="SSF52172">
    <property type="entry name" value="CheY-like"/>
    <property type="match status" value="1"/>
</dbReference>
<dbReference type="InterPro" id="IPR003661">
    <property type="entry name" value="HisK_dim/P_dom"/>
</dbReference>
<keyword evidence="2" id="KW-0902">Two-component regulatory system</keyword>
<evidence type="ECO:0000256" key="6">
    <source>
        <dbReference type="PROSITE-ProRule" id="PRU00169"/>
    </source>
</evidence>
<evidence type="ECO:0000256" key="1">
    <source>
        <dbReference type="ARBA" id="ARBA00022553"/>
    </source>
</evidence>
<dbReference type="SUPFAM" id="SSF47384">
    <property type="entry name" value="Homodimeric domain of signal transducing histidine kinase"/>
    <property type="match status" value="1"/>
</dbReference>
<evidence type="ECO:0000259" key="7">
    <source>
        <dbReference type="PROSITE" id="PS50109"/>
    </source>
</evidence>
<dbReference type="GO" id="GO:0032993">
    <property type="term" value="C:protein-DNA complex"/>
    <property type="evidence" value="ECO:0007669"/>
    <property type="project" value="TreeGrafter"/>
</dbReference>
<dbReference type="PROSITE" id="PS50109">
    <property type="entry name" value="HIS_KIN"/>
    <property type="match status" value="1"/>
</dbReference>
<dbReference type="GO" id="GO:0000155">
    <property type="term" value="F:phosphorelay sensor kinase activity"/>
    <property type="evidence" value="ECO:0007669"/>
    <property type="project" value="InterPro"/>
</dbReference>
<keyword evidence="3" id="KW-0805">Transcription regulation</keyword>
<dbReference type="SMART" id="SM00388">
    <property type="entry name" value="HisKA"/>
    <property type="match status" value="1"/>
</dbReference>
<accession>A0A1F5R428</accession>
<evidence type="ECO:0000256" key="5">
    <source>
        <dbReference type="ARBA" id="ARBA00023163"/>
    </source>
</evidence>
<evidence type="ECO:0000256" key="4">
    <source>
        <dbReference type="ARBA" id="ARBA00023125"/>
    </source>
</evidence>
<dbReference type="Pfam" id="PF00072">
    <property type="entry name" value="Response_reg"/>
    <property type="match status" value="1"/>
</dbReference>
<dbReference type="Gene3D" id="1.10.287.130">
    <property type="match status" value="1"/>
</dbReference>
<dbReference type="Pfam" id="PF00512">
    <property type="entry name" value="HisKA"/>
    <property type="match status" value="1"/>
</dbReference>
<evidence type="ECO:0000313" key="9">
    <source>
        <dbReference type="EMBL" id="OGF09218.1"/>
    </source>
</evidence>
<dbReference type="GO" id="GO:0005829">
    <property type="term" value="C:cytosol"/>
    <property type="evidence" value="ECO:0007669"/>
    <property type="project" value="TreeGrafter"/>
</dbReference>
<dbReference type="InterPro" id="IPR001789">
    <property type="entry name" value="Sig_transdc_resp-reg_receiver"/>
</dbReference>
<dbReference type="GO" id="GO:0006355">
    <property type="term" value="P:regulation of DNA-templated transcription"/>
    <property type="evidence" value="ECO:0007669"/>
    <property type="project" value="TreeGrafter"/>
</dbReference>
<gene>
    <name evidence="9" type="ORF">A2024_04520</name>
</gene>
<dbReference type="CDD" id="cd00082">
    <property type="entry name" value="HisKA"/>
    <property type="match status" value="1"/>
</dbReference>
<dbReference type="PANTHER" id="PTHR48111:SF1">
    <property type="entry name" value="TWO-COMPONENT RESPONSE REGULATOR ORR33"/>
    <property type="match status" value="1"/>
</dbReference>
<dbReference type="SUPFAM" id="SSF55874">
    <property type="entry name" value="ATPase domain of HSP90 chaperone/DNA topoisomerase II/histidine kinase"/>
    <property type="match status" value="1"/>
</dbReference>
<evidence type="ECO:0000259" key="8">
    <source>
        <dbReference type="PROSITE" id="PS50110"/>
    </source>
</evidence>
<dbReference type="PROSITE" id="PS50110">
    <property type="entry name" value="RESPONSE_REGULATORY"/>
    <property type="match status" value="1"/>
</dbReference>
<evidence type="ECO:0000256" key="2">
    <source>
        <dbReference type="ARBA" id="ARBA00023012"/>
    </source>
</evidence>
<dbReference type="EMBL" id="MFFM01000045">
    <property type="protein sequence ID" value="OGF09218.1"/>
    <property type="molecule type" value="Genomic_DNA"/>
</dbReference>
<evidence type="ECO:0000313" key="10">
    <source>
        <dbReference type="Proteomes" id="UP000177230"/>
    </source>
</evidence>
<protein>
    <recommendedName>
        <fullName evidence="11">Response regulatory domain-containing protein</fullName>
    </recommendedName>
</protein>
<feature type="modified residue" description="4-aspartylphosphate" evidence="6">
    <location>
        <position position="60"/>
    </location>
</feature>
<feature type="domain" description="Histidine kinase" evidence="7">
    <location>
        <begin position="280"/>
        <end position="487"/>
    </location>
</feature>
<keyword evidence="5" id="KW-0804">Transcription</keyword>
<dbReference type="PANTHER" id="PTHR48111">
    <property type="entry name" value="REGULATOR OF RPOS"/>
    <property type="match status" value="1"/>
</dbReference>